<proteinExistence type="predicted"/>
<evidence type="ECO:0000256" key="1">
    <source>
        <dbReference type="SAM" id="MobiDB-lite"/>
    </source>
</evidence>
<keyword evidence="3" id="KW-1185">Reference proteome</keyword>
<feature type="region of interest" description="Disordered" evidence="1">
    <location>
        <begin position="48"/>
        <end position="68"/>
    </location>
</feature>
<name>A0AAW2FLT6_9HYME</name>
<reference evidence="2 3" key="1">
    <citation type="submission" date="2023-03" db="EMBL/GenBank/DDBJ databases">
        <title>High recombination rates correlate with genetic variation in Cardiocondyla obscurior ants.</title>
        <authorList>
            <person name="Errbii M."/>
        </authorList>
    </citation>
    <scope>NUCLEOTIDE SEQUENCE [LARGE SCALE GENOMIC DNA]</scope>
    <source>
        <strain evidence="2">Alpha-2009</strain>
        <tissue evidence="2">Whole body</tissue>
    </source>
</reference>
<sequence>MEVRHKHLPNGDPAGIEKPSSAKLAARRHCSLGKFGLDRTLYERIDGEYRPWPDQEEEGEAREKEAAA</sequence>
<evidence type="ECO:0000313" key="3">
    <source>
        <dbReference type="Proteomes" id="UP001430953"/>
    </source>
</evidence>
<dbReference type="EMBL" id="JADYXP020000009">
    <property type="protein sequence ID" value="KAL0116372.1"/>
    <property type="molecule type" value="Genomic_DNA"/>
</dbReference>
<organism evidence="2 3">
    <name type="scientific">Cardiocondyla obscurior</name>
    <dbReference type="NCBI Taxonomy" id="286306"/>
    <lineage>
        <taxon>Eukaryota</taxon>
        <taxon>Metazoa</taxon>
        <taxon>Ecdysozoa</taxon>
        <taxon>Arthropoda</taxon>
        <taxon>Hexapoda</taxon>
        <taxon>Insecta</taxon>
        <taxon>Pterygota</taxon>
        <taxon>Neoptera</taxon>
        <taxon>Endopterygota</taxon>
        <taxon>Hymenoptera</taxon>
        <taxon>Apocrita</taxon>
        <taxon>Aculeata</taxon>
        <taxon>Formicoidea</taxon>
        <taxon>Formicidae</taxon>
        <taxon>Myrmicinae</taxon>
        <taxon>Cardiocondyla</taxon>
    </lineage>
</organism>
<dbReference type="Proteomes" id="UP001430953">
    <property type="component" value="Unassembled WGS sequence"/>
</dbReference>
<evidence type="ECO:0000313" key="2">
    <source>
        <dbReference type="EMBL" id="KAL0116372.1"/>
    </source>
</evidence>
<gene>
    <name evidence="2" type="ORF">PUN28_009766</name>
</gene>
<protein>
    <submittedName>
        <fullName evidence="2">Uncharacterized protein</fullName>
    </submittedName>
</protein>
<accession>A0AAW2FLT6</accession>
<feature type="region of interest" description="Disordered" evidence="1">
    <location>
        <begin position="1"/>
        <end position="22"/>
    </location>
</feature>
<comment type="caution">
    <text evidence="2">The sequence shown here is derived from an EMBL/GenBank/DDBJ whole genome shotgun (WGS) entry which is preliminary data.</text>
</comment>
<dbReference type="AlphaFoldDB" id="A0AAW2FLT6"/>